<dbReference type="AlphaFoldDB" id="A0AAU9DMM9"/>
<dbReference type="EMBL" id="AP026801">
    <property type="protein sequence ID" value="BDR56914.1"/>
    <property type="molecule type" value="Genomic_DNA"/>
</dbReference>
<keyword evidence="3" id="KW-1185">Reference proteome</keyword>
<evidence type="ECO:0000313" key="3">
    <source>
        <dbReference type="Proteomes" id="UP001321804"/>
    </source>
</evidence>
<evidence type="ECO:0000256" key="1">
    <source>
        <dbReference type="SAM" id="Phobius"/>
    </source>
</evidence>
<protein>
    <recommendedName>
        <fullName evidence="4">Holin-like toxin</fullName>
    </recommendedName>
</protein>
<accession>A0AAU9DMM9</accession>
<feature type="transmembrane region" description="Helical" evidence="1">
    <location>
        <begin position="25"/>
        <end position="49"/>
    </location>
</feature>
<evidence type="ECO:0008006" key="4">
    <source>
        <dbReference type="Google" id="ProtNLM"/>
    </source>
</evidence>
<keyword evidence="1" id="KW-1133">Transmembrane helix</keyword>
<gene>
    <name evidence="2" type="ORF">KIMC2_14760</name>
</gene>
<dbReference type="Pfam" id="PF16935">
    <property type="entry name" value="Hol_Tox"/>
    <property type="match status" value="1"/>
</dbReference>
<keyword evidence="1" id="KW-0812">Transmembrane</keyword>
<dbReference type="Proteomes" id="UP001321804">
    <property type="component" value="Chromosome"/>
</dbReference>
<dbReference type="InterPro" id="IPR031616">
    <property type="entry name" value="BsrE-like"/>
</dbReference>
<keyword evidence="1" id="KW-0472">Membrane</keyword>
<organism evidence="2 3">
    <name type="scientific">Xylocopilactobacillus apis</name>
    <dbReference type="NCBI Taxonomy" id="2932183"/>
    <lineage>
        <taxon>Bacteria</taxon>
        <taxon>Bacillati</taxon>
        <taxon>Bacillota</taxon>
        <taxon>Bacilli</taxon>
        <taxon>Lactobacillales</taxon>
        <taxon>Lactobacillaceae</taxon>
        <taxon>Xylocopilactobacillus</taxon>
    </lineage>
</organism>
<reference evidence="2 3" key="1">
    <citation type="journal article" date="2023" name="Microbiol. Spectr.">
        <title>Symbiosis of Carpenter Bees with Uncharacterized Lactic Acid Bacteria Showing NAD Auxotrophy.</title>
        <authorList>
            <person name="Kawasaki S."/>
            <person name="Ozawa K."/>
            <person name="Mori T."/>
            <person name="Yamamoto A."/>
            <person name="Ito M."/>
            <person name="Ohkuma M."/>
            <person name="Sakamoto M."/>
            <person name="Matsutani M."/>
        </authorList>
    </citation>
    <scope>NUCLEOTIDE SEQUENCE [LARGE SCALE GENOMIC DNA]</scope>
    <source>
        <strain evidence="2 3">KimC2</strain>
    </source>
</reference>
<evidence type="ECO:0000313" key="2">
    <source>
        <dbReference type="EMBL" id="BDR56914.1"/>
    </source>
</evidence>
<name>A0AAU9DMM9_9LACO</name>
<dbReference type="KEGG" id="xak:KIMC2_14760"/>
<sequence>MGGGCMNFQGGGAVWKYGTILLERIAVSLTVFQAISLMISFGLLVATILKHNEK</sequence>
<proteinExistence type="predicted"/>